<comment type="caution">
    <text evidence="1">The sequence shown here is derived from an EMBL/GenBank/DDBJ whole genome shotgun (WGS) entry which is preliminary data.</text>
</comment>
<accession>A0ACB9Q7I3</accession>
<name>A0ACB9Q7I3_BAUVA</name>
<protein>
    <submittedName>
        <fullName evidence="1">Uncharacterized protein</fullName>
    </submittedName>
</protein>
<reference evidence="1 2" key="1">
    <citation type="journal article" date="2022" name="DNA Res.">
        <title>Chromosomal-level genome assembly of the orchid tree Bauhinia variegata (Leguminosae; Cercidoideae) supports the allotetraploid origin hypothesis of Bauhinia.</title>
        <authorList>
            <person name="Zhong Y."/>
            <person name="Chen Y."/>
            <person name="Zheng D."/>
            <person name="Pang J."/>
            <person name="Liu Y."/>
            <person name="Luo S."/>
            <person name="Meng S."/>
            <person name="Qian L."/>
            <person name="Wei D."/>
            <person name="Dai S."/>
            <person name="Zhou R."/>
        </authorList>
    </citation>
    <scope>NUCLEOTIDE SEQUENCE [LARGE SCALE GENOMIC DNA]</scope>
    <source>
        <strain evidence="1">BV-YZ2020</strain>
    </source>
</reference>
<dbReference type="Proteomes" id="UP000828941">
    <property type="component" value="Chromosome 1"/>
</dbReference>
<organism evidence="1 2">
    <name type="scientific">Bauhinia variegata</name>
    <name type="common">Purple orchid tree</name>
    <name type="synonym">Phanera variegata</name>
    <dbReference type="NCBI Taxonomy" id="167791"/>
    <lineage>
        <taxon>Eukaryota</taxon>
        <taxon>Viridiplantae</taxon>
        <taxon>Streptophyta</taxon>
        <taxon>Embryophyta</taxon>
        <taxon>Tracheophyta</taxon>
        <taxon>Spermatophyta</taxon>
        <taxon>Magnoliopsida</taxon>
        <taxon>eudicotyledons</taxon>
        <taxon>Gunneridae</taxon>
        <taxon>Pentapetalae</taxon>
        <taxon>rosids</taxon>
        <taxon>fabids</taxon>
        <taxon>Fabales</taxon>
        <taxon>Fabaceae</taxon>
        <taxon>Cercidoideae</taxon>
        <taxon>Cercideae</taxon>
        <taxon>Bauhiniinae</taxon>
        <taxon>Bauhinia</taxon>
    </lineage>
</organism>
<gene>
    <name evidence="1" type="ORF">L6164_000111</name>
</gene>
<evidence type="ECO:0000313" key="1">
    <source>
        <dbReference type="EMBL" id="KAI4356059.1"/>
    </source>
</evidence>
<dbReference type="EMBL" id="CM039426">
    <property type="protein sequence ID" value="KAI4356059.1"/>
    <property type="molecule type" value="Genomic_DNA"/>
</dbReference>
<proteinExistence type="predicted"/>
<sequence length="393" mass="45546">MASNDLPKEMTGKRERKFQKFTDEQGGKVKRSEWSILPYELLEIISKKIDFVNFFALGSVCKNWRKFYGNYWREFMASQPAPLLILKSPLLAKEECSFFSISESKGYKLLLPIHEREMESSDEFWKPFLWFSSGYVIMQSTLKIWLINPFSRKEFHIPTESPCQVLDTQSNLVPSFDHAFLSFVVNSEDFLVLGLSTVYSSNVFIYQSRSSNWVGYSIEENQSRITDVVVFHHTIFAINSRGTIGKLRLNSSDFKALELNNVPRYIFCEPKLVSTNEELLVVLLSQQLKIYKIDLSKKEWIRVQNLGDRALFVGKFMKGYALSNPSRWGYESNCVYDISQMHTVCHLYSMGDGGGRVRTVQHYGNAATSRLLHYPMAWCFPTIRDQIDYSLNV</sequence>
<evidence type="ECO:0000313" key="2">
    <source>
        <dbReference type="Proteomes" id="UP000828941"/>
    </source>
</evidence>
<keyword evidence="2" id="KW-1185">Reference proteome</keyword>